<organism evidence="1 2">
    <name type="scientific">Capsulimonas corticalis</name>
    <dbReference type="NCBI Taxonomy" id="2219043"/>
    <lineage>
        <taxon>Bacteria</taxon>
        <taxon>Bacillati</taxon>
        <taxon>Armatimonadota</taxon>
        <taxon>Armatimonadia</taxon>
        <taxon>Capsulimonadales</taxon>
        <taxon>Capsulimonadaceae</taxon>
        <taxon>Capsulimonas</taxon>
    </lineage>
</organism>
<dbReference type="EMBL" id="AP025739">
    <property type="protein sequence ID" value="BDI29035.1"/>
    <property type="molecule type" value="Genomic_DNA"/>
</dbReference>
<dbReference type="OrthoDB" id="3471576at2"/>
<dbReference type="AlphaFoldDB" id="A0A402CUN3"/>
<dbReference type="Proteomes" id="UP000287394">
    <property type="component" value="Chromosome"/>
</dbReference>
<evidence type="ECO:0000313" key="2">
    <source>
        <dbReference type="Proteomes" id="UP000287394"/>
    </source>
</evidence>
<accession>A0A402CUN3</accession>
<protein>
    <submittedName>
        <fullName evidence="1">Uncharacterized protein</fullName>
    </submittedName>
</protein>
<dbReference type="KEGG" id="ccot:CCAX7_10860"/>
<proteinExistence type="predicted"/>
<evidence type="ECO:0000313" key="1">
    <source>
        <dbReference type="EMBL" id="BDI29035.1"/>
    </source>
</evidence>
<gene>
    <name evidence="1" type="ORF">CCAX7_10860</name>
</gene>
<sequence length="185" mass="20208">MRYIDYVDTEGGPFLIADGGIVQSWRGSDDGSLDYDRACDILLPAKEGSLLSVDAGQALIWETDGPGTGDVYQINENQWLILRAWLNEDTQIAIDALAQSPLINPEDFGVIEITSEVLAILWAPESGSCILDLNVLDNERPMGEMATGSGGLLIKVKNGIYRCFGDKVAVNDDTARRCHLVRLHV</sequence>
<dbReference type="RefSeq" id="WP_125205930.1">
    <property type="nucleotide sequence ID" value="NZ_AP025739.1"/>
</dbReference>
<keyword evidence="2" id="KW-1185">Reference proteome</keyword>
<name>A0A402CUN3_9BACT</name>
<reference evidence="1 2" key="1">
    <citation type="journal article" date="2019" name="Int. J. Syst. Evol. Microbiol.">
        <title>Capsulimonas corticalis gen. nov., sp. nov., an aerobic capsulated bacterium, of a novel bacterial order, Capsulimonadales ord. nov., of the class Armatimonadia of the phylum Armatimonadetes.</title>
        <authorList>
            <person name="Li J."/>
            <person name="Kudo C."/>
            <person name="Tonouchi A."/>
        </authorList>
    </citation>
    <scope>NUCLEOTIDE SEQUENCE [LARGE SCALE GENOMIC DNA]</scope>
    <source>
        <strain evidence="1 2">AX-7</strain>
    </source>
</reference>